<dbReference type="PANTHER" id="PTHR23407">
    <property type="entry name" value="ATPASE INHIBITOR/5-FORMYLTETRAHYDROFOLATE CYCLO-LIGASE"/>
    <property type="match status" value="1"/>
</dbReference>
<keyword evidence="2 4" id="KW-0547">Nucleotide-binding</keyword>
<dbReference type="AlphaFoldDB" id="A0A512MEV6"/>
<gene>
    <name evidence="6" type="ORF">BGE01nite_45540</name>
</gene>
<dbReference type="OrthoDB" id="9801938at2"/>
<keyword evidence="5" id="KW-0479">Metal-binding</keyword>
<evidence type="ECO:0000256" key="5">
    <source>
        <dbReference type="RuleBase" id="RU361279"/>
    </source>
</evidence>
<keyword evidence="3 4" id="KW-0067">ATP-binding</keyword>
<dbReference type="RefSeq" id="WP_146853984.1">
    <property type="nucleotide sequence ID" value="NZ_BKAG01000045.1"/>
</dbReference>
<dbReference type="SUPFAM" id="SSF100950">
    <property type="entry name" value="NagB/RpiA/CoA transferase-like"/>
    <property type="match status" value="1"/>
</dbReference>
<dbReference type="GO" id="GO:0035999">
    <property type="term" value="P:tetrahydrofolate interconversion"/>
    <property type="evidence" value="ECO:0007669"/>
    <property type="project" value="TreeGrafter"/>
</dbReference>
<keyword evidence="6" id="KW-0436">Ligase</keyword>
<comment type="cofactor">
    <cofactor evidence="5">
        <name>Mg(2+)</name>
        <dbReference type="ChEBI" id="CHEBI:18420"/>
    </cofactor>
</comment>
<keyword evidence="7" id="KW-1185">Reference proteome</keyword>
<dbReference type="Pfam" id="PF01812">
    <property type="entry name" value="5-FTHF_cyc-lig"/>
    <property type="match status" value="1"/>
</dbReference>
<dbReference type="GO" id="GO:0030272">
    <property type="term" value="F:5-formyltetrahydrofolate cyclo-ligase activity"/>
    <property type="evidence" value="ECO:0007669"/>
    <property type="project" value="UniProtKB-EC"/>
</dbReference>
<protein>
    <recommendedName>
        <fullName evidence="5">5-formyltetrahydrofolate cyclo-ligase</fullName>
        <ecNumber evidence="5">6.3.3.2</ecNumber>
    </recommendedName>
</protein>
<dbReference type="InterPro" id="IPR037171">
    <property type="entry name" value="NagB/RpiA_transferase-like"/>
</dbReference>
<accession>A0A512MEV6</accession>
<proteinExistence type="inferred from homology"/>
<comment type="catalytic activity">
    <reaction evidence="5">
        <text>(6S)-5-formyl-5,6,7,8-tetrahydrofolate + ATP = (6R)-5,10-methenyltetrahydrofolate + ADP + phosphate</text>
        <dbReference type="Rhea" id="RHEA:10488"/>
        <dbReference type="ChEBI" id="CHEBI:30616"/>
        <dbReference type="ChEBI" id="CHEBI:43474"/>
        <dbReference type="ChEBI" id="CHEBI:57455"/>
        <dbReference type="ChEBI" id="CHEBI:57457"/>
        <dbReference type="ChEBI" id="CHEBI:456216"/>
        <dbReference type="EC" id="6.3.3.2"/>
    </reaction>
</comment>
<keyword evidence="5" id="KW-0460">Magnesium</keyword>
<dbReference type="GO" id="GO:0005524">
    <property type="term" value="F:ATP binding"/>
    <property type="evidence" value="ECO:0007669"/>
    <property type="project" value="UniProtKB-KW"/>
</dbReference>
<feature type="binding site" evidence="4">
    <location>
        <begin position="139"/>
        <end position="147"/>
    </location>
    <ligand>
        <name>ATP</name>
        <dbReference type="ChEBI" id="CHEBI:30616"/>
    </ligand>
</feature>
<evidence type="ECO:0000256" key="4">
    <source>
        <dbReference type="PIRSR" id="PIRSR006806-1"/>
    </source>
</evidence>
<dbReference type="Gene3D" id="3.40.50.10420">
    <property type="entry name" value="NagB/RpiA/CoA transferase-like"/>
    <property type="match status" value="1"/>
</dbReference>
<dbReference type="PANTHER" id="PTHR23407:SF1">
    <property type="entry name" value="5-FORMYLTETRAHYDROFOLATE CYCLO-LIGASE"/>
    <property type="match status" value="1"/>
</dbReference>
<dbReference type="EMBL" id="BKAG01000045">
    <property type="protein sequence ID" value="GEP45263.1"/>
    <property type="molecule type" value="Genomic_DNA"/>
</dbReference>
<dbReference type="Proteomes" id="UP000321577">
    <property type="component" value="Unassembled WGS sequence"/>
</dbReference>
<reference evidence="6 7" key="1">
    <citation type="submission" date="2019-07" db="EMBL/GenBank/DDBJ databases">
        <title>Whole genome shotgun sequence of Brevifollis gellanilyticus NBRC 108608.</title>
        <authorList>
            <person name="Hosoyama A."/>
            <person name="Uohara A."/>
            <person name="Ohji S."/>
            <person name="Ichikawa N."/>
        </authorList>
    </citation>
    <scope>NUCLEOTIDE SEQUENCE [LARGE SCALE GENOMIC DNA]</scope>
    <source>
        <strain evidence="6 7">NBRC 108608</strain>
    </source>
</reference>
<evidence type="ECO:0000256" key="3">
    <source>
        <dbReference type="ARBA" id="ARBA00022840"/>
    </source>
</evidence>
<evidence type="ECO:0000256" key="2">
    <source>
        <dbReference type="ARBA" id="ARBA00022741"/>
    </source>
</evidence>
<feature type="binding site" evidence="4">
    <location>
        <position position="62"/>
    </location>
    <ligand>
        <name>substrate</name>
    </ligand>
</feature>
<organism evidence="6 7">
    <name type="scientific">Brevifollis gellanilyticus</name>
    <dbReference type="NCBI Taxonomy" id="748831"/>
    <lineage>
        <taxon>Bacteria</taxon>
        <taxon>Pseudomonadati</taxon>
        <taxon>Verrucomicrobiota</taxon>
        <taxon>Verrucomicrobiia</taxon>
        <taxon>Verrucomicrobiales</taxon>
        <taxon>Verrucomicrobiaceae</taxon>
    </lineage>
</organism>
<evidence type="ECO:0000313" key="7">
    <source>
        <dbReference type="Proteomes" id="UP000321577"/>
    </source>
</evidence>
<comment type="caution">
    <text evidence="6">The sequence shown here is derived from an EMBL/GenBank/DDBJ whole genome shotgun (WGS) entry which is preliminary data.</text>
</comment>
<dbReference type="NCBIfam" id="TIGR02727">
    <property type="entry name" value="MTHFS_bact"/>
    <property type="match status" value="1"/>
</dbReference>
<dbReference type="PIRSF" id="PIRSF006806">
    <property type="entry name" value="FTHF_cligase"/>
    <property type="match status" value="1"/>
</dbReference>
<dbReference type="InterPro" id="IPR024185">
    <property type="entry name" value="FTHF_cligase-like_sf"/>
</dbReference>
<dbReference type="InterPro" id="IPR002698">
    <property type="entry name" value="FTHF_cligase"/>
</dbReference>
<dbReference type="GO" id="GO:0009396">
    <property type="term" value="P:folic acid-containing compound biosynthetic process"/>
    <property type="evidence" value="ECO:0007669"/>
    <property type="project" value="TreeGrafter"/>
</dbReference>
<name>A0A512MEV6_9BACT</name>
<sequence>MPETDDLWTKDAVRRSIRARLKAAPDSTLRRWSDLLVERLKARTDLWETPGIVALFGGLRNEPDLVTHFMPWLHERGWRTVFFGVEGTQLIPIEVKSTADLQRGPLGVWEPVPGTPLKPSELDLILVPGLAFAARDGARLGRGGGYYDRLLGNPDVRARLVAIAFHIQLLPDIPCEPHDICVPDLVTEI</sequence>
<feature type="binding site" evidence="4">
    <location>
        <begin position="10"/>
        <end position="14"/>
    </location>
    <ligand>
        <name>ATP</name>
        <dbReference type="ChEBI" id="CHEBI:30616"/>
    </ligand>
</feature>
<comment type="similarity">
    <text evidence="1 5">Belongs to the 5-formyltetrahydrofolate cyclo-ligase family.</text>
</comment>
<evidence type="ECO:0000256" key="1">
    <source>
        <dbReference type="ARBA" id="ARBA00010638"/>
    </source>
</evidence>
<evidence type="ECO:0000313" key="6">
    <source>
        <dbReference type="EMBL" id="GEP45263.1"/>
    </source>
</evidence>
<dbReference type="EC" id="6.3.3.2" evidence="5"/>
<dbReference type="GO" id="GO:0046872">
    <property type="term" value="F:metal ion binding"/>
    <property type="evidence" value="ECO:0007669"/>
    <property type="project" value="UniProtKB-KW"/>
</dbReference>